<feature type="domain" description="GH18" evidence="13">
    <location>
        <begin position="6"/>
        <end position="375"/>
    </location>
</feature>
<dbReference type="GO" id="GO:0000272">
    <property type="term" value="P:polysaccharide catabolic process"/>
    <property type="evidence" value="ECO:0007669"/>
    <property type="project" value="UniProtKB-KW"/>
</dbReference>
<dbReference type="EMBL" id="CVQH01002780">
    <property type="protein sequence ID" value="CRK11323.1"/>
    <property type="molecule type" value="Genomic_DNA"/>
</dbReference>
<protein>
    <recommendedName>
        <fullName evidence="4">chitinase</fullName>
        <ecNumber evidence="4">3.2.1.14</ecNumber>
    </recommendedName>
</protein>
<keyword evidence="7 12" id="KW-0378">Hydrolase</keyword>
<dbReference type="Pfam" id="PF00704">
    <property type="entry name" value="Glyco_hydro_18"/>
    <property type="match status" value="1"/>
</dbReference>
<evidence type="ECO:0000256" key="3">
    <source>
        <dbReference type="ARBA" id="ARBA00008682"/>
    </source>
</evidence>
<dbReference type="PROSITE" id="PS01095">
    <property type="entry name" value="GH18_1"/>
    <property type="match status" value="1"/>
</dbReference>
<dbReference type="InterPro" id="IPR011583">
    <property type="entry name" value="Chitinase_II/V-like_cat"/>
</dbReference>
<comment type="catalytic activity">
    <reaction evidence="1">
        <text>Random endo-hydrolysis of N-acetyl-beta-D-glucosaminide (1-&gt;4)-beta-linkages in chitin and chitodextrins.</text>
        <dbReference type="EC" id="3.2.1.14"/>
    </reaction>
</comment>
<dbReference type="InterPro" id="IPR001223">
    <property type="entry name" value="Glyco_hydro18_cat"/>
</dbReference>
<evidence type="ECO:0000256" key="1">
    <source>
        <dbReference type="ARBA" id="ARBA00000822"/>
    </source>
</evidence>
<evidence type="ECO:0000313" key="15">
    <source>
        <dbReference type="Proteomes" id="UP000044602"/>
    </source>
</evidence>
<evidence type="ECO:0000256" key="4">
    <source>
        <dbReference type="ARBA" id="ARBA00012729"/>
    </source>
</evidence>
<proteinExistence type="inferred from homology"/>
<evidence type="ECO:0000259" key="13">
    <source>
        <dbReference type="PROSITE" id="PS51910"/>
    </source>
</evidence>
<dbReference type="Gene3D" id="3.10.50.10">
    <property type="match status" value="1"/>
</dbReference>
<keyword evidence="8" id="KW-0146">Chitin degradation</keyword>
<dbReference type="InterPro" id="IPR050314">
    <property type="entry name" value="Glycosyl_Hydrlase_18"/>
</dbReference>
<dbReference type="PROSITE" id="PS51910">
    <property type="entry name" value="GH18_2"/>
    <property type="match status" value="1"/>
</dbReference>
<evidence type="ECO:0000256" key="11">
    <source>
        <dbReference type="ARBA" id="ARBA00023326"/>
    </source>
</evidence>
<dbReference type="InterPro" id="IPR011009">
    <property type="entry name" value="Kinase-like_dom_sf"/>
</dbReference>
<evidence type="ECO:0000256" key="8">
    <source>
        <dbReference type="ARBA" id="ARBA00023024"/>
    </source>
</evidence>
<dbReference type="STRING" id="100787.A0A0G4KNI4"/>
<keyword evidence="6" id="KW-0732">Signal</keyword>
<evidence type="ECO:0000313" key="14">
    <source>
        <dbReference type="EMBL" id="CRK11323.1"/>
    </source>
</evidence>
<dbReference type="InterPro" id="IPR002575">
    <property type="entry name" value="Aminoglycoside_PTrfase"/>
</dbReference>
<sequence length="555" mass="62201">MRYRLVHRLVLMTIRAIYGRDYHPQNLPASRLSHVLYAFLDVRPSGEVYSIDTYADLEKHYLGDSWIESGRNAYGCVKQLFLLKKSNRYLKTMLSIGGWTLSANFPVVASTPTGRLAFAQSSVSLMKDWGFDGIDIDWEYPADENEAENFILLLAAVRQELNAYASQYAPGHHFLLTIASPAGPTHYEKLDLKTIAGIVDTFYLMGYDYSGSWNSYAAHQANLYPNSMNKTTTPFSTDEAITGYLKAGVPASQIALGMPMYGRAFQNTDGLGRPFSGIGGGSWENGVWDYKALPRPGATTGYDDVAMASFSYDVERRELISYDTPRSVRQKISYLKEKGLAGSIFFALAWKAPQEVGRTDCDCMAEIFQKELQMLLIALPDQLHPIIRATLASLPSIFSLPMVLLHKDFGDCNIIVEEESCHLVGVIDWAEAEIGPFGTNLHSLQSLMSKLDLRKGRIRYEDYDELARLFWETLSGEVGGLRDNTTRSIKAAMVLGLLRSRGFTSRLANEPEARPIRNDDSGRYNMMILDGLLLNPATRFEGLEEWLNGMDTEHE</sequence>
<dbReference type="Gene3D" id="3.20.20.80">
    <property type="entry name" value="Glycosidases"/>
    <property type="match status" value="1"/>
</dbReference>
<keyword evidence="10 12" id="KW-0326">Glycosidase</keyword>
<dbReference type="Gene3D" id="3.90.1200.10">
    <property type="match status" value="1"/>
</dbReference>
<evidence type="ECO:0000256" key="9">
    <source>
        <dbReference type="ARBA" id="ARBA00023277"/>
    </source>
</evidence>
<dbReference type="SUPFAM" id="SSF56112">
    <property type="entry name" value="Protein kinase-like (PK-like)"/>
    <property type="match status" value="1"/>
</dbReference>
<dbReference type="EC" id="3.2.1.14" evidence="4"/>
<dbReference type="FunFam" id="3.10.50.10:FF:000005">
    <property type="entry name" value="Endochitinase B1"/>
    <property type="match status" value="1"/>
</dbReference>
<dbReference type="SUPFAM" id="SSF51445">
    <property type="entry name" value="(Trans)glycosidases"/>
    <property type="match status" value="1"/>
</dbReference>
<dbReference type="InterPro" id="IPR001579">
    <property type="entry name" value="Glyco_hydro_18_chit_AS"/>
</dbReference>
<evidence type="ECO:0000256" key="2">
    <source>
        <dbReference type="ARBA" id="ARBA00004613"/>
    </source>
</evidence>
<dbReference type="PANTHER" id="PTHR11177:SF384">
    <property type="entry name" value="CHITINASE"/>
    <property type="match status" value="1"/>
</dbReference>
<dbReference type="AlphaFoldDB" id="A0A0G4KNI4"/>
<dbReference type="InterPro" id="IPR017853">
    <property type="entry name" value="GH"/>
</dbReference>
<evidence type="ECO:0000256" key="6">
    <source>
        <dbReference type="ARBA" id="ARBA00022729"/>
    </source>
</evidence>
<comment type="similarity">
    <text evidence="3">Belongs to the glycosyl hydrolase 18 family. Chitinase class V subfamily.</text>
</comment>
<dbReference type="SMART" id="SM00636">
    <property type="entry name" value="Glyco_18"/>
    <property type="match status" value="1"/>
</dbReference>
<evidence type="ECO:0000256" key="5">
    <source>
        <dbReference type="ARBA" id="ARBA00022525"/>
    </source>
</evidence>
<dbReference type="Pfam" id="PF01636">
    <property type="entry name" value="APH"/>
    <property type="match status" value="1"/>
</dbReference>
<reference evidence="15" key="1">
    <citation type="submission" date="2015-05" db="EMBL/GenBank/DDBJ databases">
        <authorList>
            <person name="Fogelqvist Johan"/>
        </authorList>
    </citation>
    <scope>NUCLEOTIDE SEQUENCE [LARGE SCALE GENOMIC DNA]</scope>
</reference>
<organism evidence="14 15">
    <name type="scientific">Verticillium longisporum</name>
    <name type="common">Verticillium dahliae var. longisporum</name>
    <dbReference type="NCBI Taxonomy" id="100787"/>
    <lineage>
        <taxon>Eukaryota</taxon>
        <taxon>Fungi</taxon>
        <taxon>Dikarya</taxon>
        <taxon>Ascomycota</taxon>
        <taxon>Pezizomycotina</taxon>
        <taxon>Sordariomycetes</taxon>
        <taxon>Hypocreomycetidae</taxon>
        <taxon>Glomerellales</taxon>
        <taxon>Plectosphaerellaceae</taxon>
        <taxon>Verticillium</taxon>
    </lineage>
</organism>
<keyword evidence="9" id="KW-0119">Carbohydrate metabolism</keyword>
<name>A0A0G4KNI4_VERLO</name>
<dbReference type="SUPFAM" id="SSF54556">
    <property type="entry name" value="Chitinase insertion domain"/>
    <property type="match status" value="1"/>
</dbReference>
<dbReference type="InterPro" id="IPR029070">
    <property type="entry name" value="Chitinase_insertion_sf"/>
</dbReference>
<dbReference type="Proteomes" id="UP000044602">
    <property type="component" value="Unassembled WGS sequence"/>
</dbReference>
<keyword evidence="15" id="KW-1185">Reference proteome</keyword>
<keyword evidence="5" id="KW-0964">Secreted</keyword>
<dbReference type="GO" id="GO:0005576">
    <property type="term" value="C:extracellular region"/>
    <property type="evidence" value="ECO:0007669"/>
    <property type="project" value="UniProtKB-SubCell"/>
</dbReference>
<comment type="subcellular location">
    <subcellularLocation>
        <location evidence="2">Secreted</location>
    </subcellularLocation>
</comment>
<dbReference type="PANTHER" id="PTHR11177">
    <property type="entry name" value="CHITINASE"/>
    <property type="match status" value="1"/>
</dbReference>
<dbReference type="FunFam" id="3.20.20.80:FF:000075">
    <property type="entry name" value="Sporulation-specific chitinase"/>
    <property type="match status" value="1"/>
</dbReference>
<dbReference type="GO" id="GO:0006032">
    <property type="term" value="P:chitin catabolic process"/>
    <property type="evidence" value="ECO:0007669"/>
    <property type="project" value="UniProtKB-KW"/>
</dbReference>
<dbReference type="GO" id="GO:0008843">
    <property type="term" value="F:endochitinase activity"/>
    <property type="evidence" value="ECO:0007669"/>
    <property type="project" value="UniProtKB-EC"/>
</dbReference>
<gene>
    <name evidence="14" type="ORF">BN1708_010128</name>
</gene>
<accession>A0A0G4KNI4</accession>
<evidence type="ECO:0000256" key="7">
    <source>
        <dbReference type="ARBA" id="ARBA00022801"/>
    </source>
</evidence>
<evidence type="ECO:0000256" key="12">
    <source>
        <dbReference type="RuleBase" id="RU000489"/>
    </source>
</evidence>
<dbReference type="CDD" id="cd06548">
    <property type="entry name" value="GH18_chitinase"/>
    <property type="match status" value="1"/>
</dbReference>
<dbReference type="GO" id="GO:0008061">
    <property type="term" value="F:chitin binding"/>
    <property type="evidence" value="ECO:0007669"/>
    <property type="project" value="InterPro"/>
</dbReference>
<evidence type="ECO:0000256" key="10">
    <source>
        <dbReference type="ARBA" id="ARBA00023295"/>
    </source>
</evidence>
<keyword evidence="11" id="KW-0624">Polysaccharide degradation</keyword>